<evidence type="ECO:0000313" key="1">
    <source>
        <dbReference type="EMBL" id="OWJ99418.1"/>
    </source>
</evidence>
<dbReference type="EMBL" id="MKHE01000034">
    <property type="protein sequence ID" value="OWJ99418.1"/>
    <property type="molecule type" value="Genomic_DNA"/>
</dbReference>
<accession>A0A212C084</accession>
<organism evidence="1 2">
    <name type="scientific">Cervus elaphus hippelaphus</name>
    <name type="common">European red deer</name>
    <dbReference type="NCBI Taxonomy" id="46360"/>
    <lineage>
        <taxon>Eukaryota</taxon>
        <taxon>Metazoa</taxon>
        <taxon>Chordata</taxon>
        <taxon>Craniata</taxon>
        <taxon>Vertebrata</taxon>
        <taxon>Euteleostomi</taxon>
        <taxon>Mammalia</taxon>
        <taxon>Eutheria</taxon>
        <taxon>Laurasiatheria</taxon>
        <taxon>Artiodactyla</taxon>
        <taxon>Ruminantia</taxon>
        <taxon>Pecora</taxon>
        <taxon>Cervidae</taxon>
        <taxon>Cervinae</taxon>
        <taxon>Cervus</taxon>
    </lineage>
</organism>
<protein>
    <submittedName>
        <fullName evidence="1">Uncharacterized protein</fullName>
    </submittedName>
</protein>
<sequence>MCPVFQYVGEHVTHTDRIFLRGFSFSRALGVLPSCWPATDPSPVPQDPGRALPPGAGPNDFICCLWLWIHVAVL</sequence>
<dbReference type="AlphaFoldDB" id="A0A212C084"/>
<dbReference type="Proteomes" id="UP000242450">
    <property type="component" value="Chromosome X"/>
</dbReference>
<keyword evidence="2" id="KW-1185">Reference proteome</keyword>
<evidence type="ECO:0000313" key="2">
    <source>
        <dbReference type="Proteomes" id="UP000242450"/>
    </source>
</evidence>
<comment type="caution">
    <text evidence="1">The sequence shown here is derived from an EMBL/GenBank/DDBJ whole genome shotgun (WGS) entry which is preliminary data.</text>
</comment>
<gene>
    <name evidence="1" type="ORF">Celaphus_00009469</name>
</gene>
<proteinExistence type="predicted"/>
<name>A0A212C084_CEREH</name>
<reference evidence="1 2" key="1">
    <citation type="journal article" date="2018" name="Mol. Genet. Genomics">
        <title>The red deer Cervus elaphus genome CerEla1.0: sequencing, annotating, genes, and chromosomes.</title>
        <authorList>
            <person name="Bana N.A."/>
            <person name="Nyiri A."/>
            <person name="Nagy J."/>
            <person name="Frank K."/>
            <person name="Nagy T."/>
            <person name="Steger V."/>
            <person name="Schiller M."/>
            <person name="Lakatos P."/>
            <person name="Sugar L."/>
            <person name="Horn P."/>
            <person name="Barta E."/>
            <person name="Orosz L."/>
        </authorList>
    </citation>
    <scope>NUCLEOTIDE SEQUENCE [LARGE SCALE GENOMIC DNA]</scope>
    <source>
        <strain evidence="1">Hungarian</strain>
    </source>
</reference>